<dbReference type="SUPFAM" id="SSF51735">
    <property type="entry name" value="NAD(P)-binding Rossmann-fold domains"/>
    <property type="match status" value="1"/>
</dbReference>
<comment type="similarity">
    <text evidence="4 10">Belongs to the NAD(P)-dependent epimerase/dehydratase family.</text>
</comment>
<organism evidence="12">
    <name type="scientific">Methylobacillus sp. (strain 12S)</name>
    <dbReference type="NCBI Taxonomy" id="94001"/>
    <lineage>
        <taxon>Bacteria</taxon>
        <taxon>Pseudomonadati</taxon>
        <taxon>Pseudomonadota</taxon>
        <taxon>Betaproteobacteria</taxon>
        <taxon>Nitrosomonadales</taxon>
        <taxon>Methylophilaceae</taxon>
        <taxon>Methylobacillus</taxon>
    </lineage>
</organism>
<evidence type="ECO:0000256" key="6">
    <source>
        <dbReference type="ARBA" id="ARBA00018569"/>
    </source>
</evidence>
<dbReference type="Pfam" id="PF01370">
    <property type="entry name" value="Epimerase"/>
    <property type="match status" value="1"/>
</dbReference>
<dbReference type="InterPro" id="IPR036291">
    <property type="entry name" value="NAD(P)-bd_dom_sf"/>
</dbReference>
<evidence type="ECO:0000256" key="9">
    <source>
        <dbReference type="ARBA" id="ARBA00023277"/>
    </source>
</evidence>
<feature type="domain" description="NAD-dependent epimerase/dehydratase" evidence="11">
    <location>
        <begin position="3"/>
        <end position="251"/>
    </location>
</feature>
<sequence length="327" mass="36000">MKVLVVGGAGYIGSHMVKMLLGEGHDVITFDNLSSGYRDAVVGGTFVQADLADKAALDEVFVKHTPDAVMHFASYIQVGESVRHPDKYYLNNFTNTMNLLDAMVKHGVNYFIFSSTAAVFGEPEYVPIDEAHAKNPLNPYGRSKLMVEQALGDYERAYGIKSVCLRYFNAAGADPEGQLGERHEPETHLIPLVLQAISGRRDNITVFGRDYDTPDGTCIRDYIHIVDLCSAHSLALRKLMETNISRRYNLGNGAGFSVQEVIAAAQKVTGKPIKVAEGERREGDPARLVADASLARSELGWKPVYADLDTIIQHAWQWESKTVGKPV</sequence>
<dbReference type="Gene3D" id="3.90.25.10">
    <property type="entry name" value="UDP-galactose 4-epimerase, domain 1"/>
    <property type="match status" value="1"/>
</dbReference>
<evidence type="ECO:0000256" key="5">
    <source>
        <dbReference type="ARBA" id="ARBA00013189"/>
    </source>
</evidence>
<dbReference type="PANTHER" id="PTHR43725:SF53">
    <property type="entry name" value="UDP-ARABINOSE 4-EPIMERASE 1"/>
    <property type="match status" value="1"/>
</dbReference>
<evidence type="ECO:0000256" key="1">
    <source>
        <dbReference type="ARBA" id="ARBA00000083"/>
    </source>
</evidence>
<dbReference type="CDD" id="cd05247">
    <property type="entry name" value="UDP_G4E_1_SDR_e"/>
    <property type="match status" value="1"/>
</dbReference>
<dbReference type="GO" id="GO:0033499">
    <property type="term" value="P:galactose catabolic process via UDP-galactose, Leloir pathway"/>
    <property type="evidence" value="ECO:0007669"/>
    <property type="project" value="TreeGrafter"/>
</dbReference>
<dbReference type="AlphaFoldDB" id="Q83VQ2"/>
<evidence type="ECO:0000256" key="2">
    <source>
        <dbReference type="ARBA" id="ARBA00001911"/>
    </source>
</evidence>
<comment type="subunit">
    <text evidence="10">Homodimer.</text>
</comment>
<dbReference type="EMBL" id="AB062506">
    <property type="protein sequence ID" value="BAC55147.1"/>
    <property type="molecule type" value="Genomic_DNA"/>
</dbReference>
<evidence type="ECO:0000256" key="10">
    <source>
        <dbReference type="RuleBase" id="RU366046"/>
    </source>
</evidence>
<gene>
    <name evidence="12" type="primary">epsS</name>
</gene>
<dbReference type="UniPathway" id="UPA00214"/>
<comment type="catalytic activity">
    <reaction evidence="1 10">
        <text>UDP-alpha-D-glucose = UDP-alpha-D-galactose</text>
        <dbReference type="Rhea" id="RHEA:22168"/>
        <dbReference type="ChEBI" id="CHEBI:58885"/>
        <dbReference type="ChEBI" id="CHEBI:66914"/>
        <dbReference type="EC" id="5.1.3.2"/>
    </reaction>
</comment>
<evidence type="ECO:0000259" key="11">
    <source>
        <dbReference type="Pfam" id="PF01370"/>
    </source>
</evidence>
<evidence type="ECO:0000256" key="8">
    <source>
        <dbReference type="ARBA" id="ARBA00023235"/>
    </source>
</evidence>
<dbReference type="GO" id="GO:0003978">
    <property type="term" value="F:UDP-glucose 4-epimerase activity"/>
    <property type="evidence" value="ECO:0007669"/>
    <property type="project" value="UniProtKB-UniRule"/>
</dbReference>
<name>Q83VQ2_METS1</name>
<keyword evidence="8 10" id="KW-0413">Isomerase</keyword>
<dbReference type="InterPro" id="IPR005886">
    <property type="entry name" value="UDP_G4E"/>
</dbReference>
<dbReference type="PANTHER" id="PTHR43725">
    <property type="entry name" value="UDP-GLUCOSE 4-EPIMERASE"/>
    <property type="match status" value="1"/>
</dbReference>
<dbReference type="EC" id="5.1.3.2" evidence="5 10"/>
<evidence type="ECO:0000256" key="3">
    <source>
        <dbReference type="ARBA" id="ARBA00004947"/>
    </source>
</evidence>
<dbReference type="NCBIfam" id="TIGR01179">
    <property type="entry name" value="galE"/>
    <property type="match status" value="1"/>
</dbReference>
<proteinExistence type="inferred from homology"/>
<evidence type="ECO:0000313" key="12">
    <source>
        <dbReference type="EMBL" id="BAC55147.1"/>
    </source>
</evidence>
<keyword evidence="9 10" id="KW-0119">Carbohydrate metabolism</keyword>
<accession>Q83VQ2</accession>
<comment type="pathway">
    <text evidence="3 10">Carbohydrate metabolism; galactose metabolism.</text>
</comment>
<evidence type="ECO:0000256" key="7">
    <source>
        <dbReference type="ARBA" id="ARBA00023027"/>
    </source>
</evidence>
<keyword evidence="7 10" id="KW-0520">NAD</keyword>
<dbReference type="Gene3D" id="3.40.50.720">
    <property type="entry name" value="NAD(P)-binding Rossmann-like Domain"/>
    <property type="match status" value="1"/>
</dbReference>
<protein>
    <recommendedName>
        <fullName evidence="6 10">UDP-glucose 4-epimerase</fullName>
        <ecNumber evidence="5 10">5.1.3.2</ecNumber>
    </recommendedName>
</protein>
<evidence type="ECO:0000256" key="4">
    <source>
        <dbReference type="ARBA" id="ARBA00007637"/>
    </source>
</evidence>
<reference evidence="12" key="1">
    <citation type="journal article" date="2003" name="Microbiology">
        <title>Genes involved in the synthesis of the exopolysaccharide methanolan by the obligate methylotroph Methylobacillus sp strain 12S.</title>
        <authorList>
            <person name="Yoshida T."/>
            <person name="Ayabe Y."/>
            <person name="Yasunaga M."/>
            <person name="Usami Y."/>
            <person name="Habe H."/>
            <person name="Nojiri H."/>
            <person name="Omori T."/>
        </authorList>
    </citation>
    <scope>NUCLEOTIDE SEQUENCE</scope>
    <source>
        <strain evidence="12">12S</strain>
    </source>
</reference>
<dbReference type="InterPro" id="IPR001509">
    <property type="entry name" value="Epimerase_deHydtase"/>
</dbReference>
<comment type="cofactor">
    <cofactor evidence="2 10">
        <name>NAD(+)</name>
        <dbReference type="ChEBI" id="CHEBI:57540"/>
    </cofactor>
</comment>